<evidence type="ECO:0000256" key="1">
    <source>
        <dbReference type="SAM" id="Phobius"/>
    </source>
</evidence>
<feature type="transmembrane region" description="Helical" evidence="1">
    <location>
        <begin position="7"/>
        <end position="28"/>
    </location>
</feature>
<dbReference type="RefSeq" id="WP_231319706.1">
    <property type="nucleotide sequence ID" value="NZ_CP088156.1"/>
</dbReference>
<keyword evidence="1" id="KW-0472">Membrane</keyword>
<name>A0ABY3R9Q1_9BRAD</name>
<evidence type="ECO:0000313" key="3">
    <source>
        <dbReference type="Proteomes" id="UP001431010"/>
    </source>
</evidence>
<protein>
    <submittedName>
        <fullName evidence="2">Uncharacterized protein</fullName>
    </submittedName>
</protein>
<keyword evidence="1" id="KW-0812">Transmembrane</keyword>
<dbReference type="Proteomes" id="UP001431010">
    <property type="component" value="Chromosome"/>
</dbReference>
<organism evidence="2 3">
    <name type="scientific">Bradyrhizobium ontarionense</name>
    <dbReference type="NCBI Taxonomy" id="2898149"/>
    <lineage>
        <taxon>Bacteria</taxon>
        <taxon>Pseudomonadati</taxon>
        <taxon>Pseudomonadota</taxon>
        <taxon>Alphaproteobacteria</taxon>
        <taxon>Hyphomicrobiales</taxon>
        <taxon>Nitrobacteraceae</taxon>
        <taxon>Bradyrhizobium</taxon>
    </lineage>
</organism>
<proteinExistence type="predicted"/>
<sequence>MKRIGTWALYVVGTAAVLYLALYAYALLTQREFTPGDPIHIFRNPEAPNYS</sequence>
<reference evidence="2" key="1">
    <citation type="journal article" date="2024" name="Antonie Van Leeuwenhoek">
        <title>Bradyrhizobium ontarionense sp. nov., a novel bacterial symbiont isolated from Aeschynomene indica (Indian jointvetch), harbours photosynthesis, nitrogen fixation and nitrous oxide (N2O) reductase genes.</title>
        <authorList>
            <person name="Bromfield E.S.P."/>
            <person name="Cloutier S."/>
        </authorList>
    </citation>
    <scope>NUCLEOTIDE SEQUENCE</scope>
    <source>
        <strain evidence="2">A19</strain>
    </source>
</reference>
<evidence type="ECO:0000313" key="2">
    <source>
        <dbReference type="EMBL" id="UFZ03689.1"/>
    </source>
</evidence>
<keyword evidence="1" id="KW-1133">Transmembrane helix</keyword>
<keyword evidence="3" id="KW-1185">Reference proteome</keyword>
<gene>
    <name evidence="2" type="ORF">LQG66_31495</name>
</gene>
<accession>A0ABY3R9Q1</accession>
<dbReference type="EMBL" id="CP088156">
    <property type="protein sequence ID" value="UFZ03689.1"/>
    <property type="molecule type" value="Genomic_DNA"/>
</dbReference>